<sequence>MPRASKANNDYMSNGITIKPSTPSVGENLTIMYDGLLSKSGASHVYAHVGFDSSWSHVYDYPMIRTSMGFEATIPVVEADTLNICFKDCANNWDNNCGANYSFDVSK</sequence>
<feature type="domain" description="Carbohydrate binding module family 25" evidence="1">
    <location>
        <begin position="26"/>
        <end position="106"/>
    </location>
</feature>
<name>A0A4Q0I6A6_9FIRM</name>
<dbReference type="AlphaFoldDB" id="A0A4Q0I6A6"/>
<dbReference type="GO" id="GO:2001070">
    <property type="term" value="F:starch binding"/>
    <property type="evidence" value="ECO:0007669"/>
    <property type="project" value="InterPro"/>
</dbReference>
<keyword evidence="3" id="KW-1185">Reference proteome</keyword>
<evidence type="ECO:0000313" key="2">
    <source>
        <dbReference type="EMBL" id="RXE59916.1"/>
    </source>
</evidence>
<evidence type="ECO:0000313" key="3">
    <source>
        <dbReference type="Proteomes" id="UP000289166"/>
    </source>
</evidence>
<dbReference type="Proteomes" id="UP000289166">
    <property type="component" value="Unassembled WGS sequence"/>
</dbReference>
<dbReference type="Gene3D" id="2.60.40.10">
    <property type="entry name" value="Immunoglobulins"/>
    <property type="match status" value="1"/>
</dbReference>
<dbReference type="SMART" id="SM01066">
    <property type="entry name" value="CBM_25"/>
    <property type="match status" value="1"/>
</dbReference>
<reference evidence="3" key="1">
    <citation type="submission" date="2018-11" db="EMBL/GenBank/DDBJ databases">
        <title>Genome sequencing of a novel mesophilic and cellulolytic organism within the genus Hungateiclostridium.</title>
        <authorList>
            <person name="Rettenmaier R."/>
            <person name="Liebl W."/>
            <person name="Zverlov V."/>
        </authorList>
    </citation>
    <scope>NUCLEOTIDE SEQUENCE [LARGE SCALE GENOMIC DNA]</scope>
    <source>
        <strain evidence="3">N2K1</strain>
    </source>
</reference>
<accession>A0A4Q0I6A6</accession>
<evidence type="ECO:0000259" key="1">
    <source>
        <dbReference type="SMART" id="SM01066"/>
    </source>
</evidence>
<protein>
    <submittedName>
        <fullName evidence="2">Carbohydrate-binding protein</fullName>
    </submittedName>
</protein>
<organism evidence="2 3">
    <name type="scientific">Acetivibrio mesophilus</name>
    <dbReference type="NCBI Taxonomy" id="2487273"/>
    <lineage>
        <taxon>Bacteria</taxon>
        <taxon>Bacillati</taxon>
        <taxon>Bacillota</taxon>
        <taxon>Clostridia</taxon>
        <taxon>Eubacteriales</taxon>
        <taxon>Oscillospiraceae</taxon>
        <taxon>Acetivibrio</taxon>
    </lineage>
</organism>
<dbReference type="EMBL" id="RLII01000003">
    <property type="protein sequence ID" value="RXE59916.1"/>
    <property type="molecule type" value="Genomic_DNA"/>
</dbReference>
<dbReference type="InterPro" id="IPR013783">
    <property type="entry name" value="Ig-like_fold"/>
</dbReference>
<comment type="caution">
    <text evidence="2">The sequence shown here is derived from an EMBL/GenBank/DDBJ whole genome shotgun (WGS) entry which is preliminary data.</text>
</comment>
<gene>
    <name evidence="2" type="ORF">EFD62_03970</name>
</gene>
<dbReference type="OrthoDB" id="1683298at2"/>
<dbReference type="RefSeq" id="WP_069193414.1">
    <property type="nucleotide sequence ID" value="NZ_RLII01000003.1"/>
</dbReference>
<proteinExistence type="predicted"/>
<dbReference type="Pfam" id="PF16760">
    <property type="entry name" value="CBM53"/>
    <property type="match status" value="1"/>
</dbReference>
<dbReference type="InterPro" id="IPR005085">
    <property type="entry name" value="CBM25"/>
</dbReference>